<dbReference type="AlphaFoldDB" id="A0A8X6H0K6"/>
<dbReference type="EMBL" id="BMAO01017316">
    <property type="protein sequence ID" value="GFR14807.1"/>
    <property type="molecule type" value="Genomic_DNA"/>
</dbReference>
<comment type="caution">
    <text evidence="1">The sequence shown here is derived from an EMBL/GenBank/DDBJ whole genome shotgun (WGS) entry which is preliminary data.</text>
</comment>
<evidence type="ECO:0000313" key="2">
    <source>
        <dbReference type="Proteomes" id="UP000887116"/>
    </source>
</evidence>
<reference evidence="1" key="1">
    <citation type="submission" date="2020-07" db="EMBL/GenBank/DDBJ databases">
        <title>Multicomponent nature underlies the extraordinary mechanical properties of spider dragline silk.</title>
        <authorList>
            <person name="Kono N."/>
            <person name="Nakamura H."/>
            <person name="Mori M."/>
            <person name="Yoshida Y."/>
            <person name="Ohtoshi R."/>
            <person name="Malay A.D."/>
            <person name="Moran D.A.P."/>
            <person name="Tomita M."/>
            <person name="Numata K."/>
            <person name="Arakawa K."/>
        </authorList>
    </citation>
    <scope>NUCLEOTIDE SEQUENCE</scope>
</reference>
<accession>A0A8X6H0K6</accession>
<protein>
    <submittedName>
        <fullName evidence="1">Uncharacterized protein</fullName>
    </submittedName>
</protein>
<name>A0A8X6H0K6_TRICU</name>
<organism evidence="1 2">
    <name type="scientific">Trichonephila clavata</name>
    <name type="common">Joro spider</name>
    <name type="synonym">Nephila clavata</name>
    <dbReference type="NCBI Taxonomy" id="2740835"/>
    <lineage>
        <taxon>Eukaryota</taxon>
        <taxon>Metazoa</taxon>
        <taxon>Ecdysozoa</taxon>
        <taxon>Arthropoda</taxon>
        <taxon>Chelicerata</taxon>
        <taxon>Arachnida</taxon>
        <taxon>Araneae</taxon>
        <taxon>Araneomorphae</taxon>
        <taxon>Entelegynae</taxon>
        <taxon>Araneoidea</taxon>
        <taxon>Nephilidae</taxon>
        <taxon>Trichonephila</taxon>
    </lineage>
</organism>
<gene>
    <name evidence="1" type="ORF">TNCT_374641</name>
</gene>
<proteinExistence type="predicted"/>
<keyword evidence="2" id="KW-1185">Reference proteome</keyword>
<evidence type="ECO:0000313" key="1">
    <source>
        <dbReference type="EMBL" id="GFR14807.1"/>
    </source>
</evidence>
<sequence length="76" mass="8926">MDNNCAVYFMIEQSFNEDITKDMMRFPATNKIFSDNDPSQWDTVNKHCLSETHRNDSSCVRLLFLFISSISERRIA</sequence>
<dbReference type="Proteomes" id="UP000887116">
    <property type="component" value="Unassembled WGS sequence"/>
</dbReference>